<dbReference type="InterPro" id="IPR050361">
    <property type="entry name" value="MPP/UQCRC_Complex"/>
</dbReference>
<dbReference type="Pfam" id="PF05193">
    <property type="entry name" value="Peptidase_M16_C"/>
    <property type="match status" value="1"/>
</dbReference>
<accession>A0A0B8RUT5</accession>
<comment type="subcellular location">
    <subcellularLocation>
        <location evidence="1">Mitochondrion</location>
    </subcellularLocation>
</comment>
<feature type="domain" description="Peptidase M16 N-terminal" evidence="3">
    <location>
        <begin position="60"/>
        <end position="206"/>
    </location>
</feature>
<sequence length="482" mass="53579">MAAGSVYRAVGSVASRALLRGSCAPISSQGLVKRGSTATYANVLANLPETEVTTLDNGLRIASEKSNHPTCTVGVWINIGSRYETEKNNGVGNFMEHLAFKGTSKYPYAQFEKEVEGIGAHLDSYYSREKTAFYMKILPKDLPKAIEILAEITQNCSLEDSQIEKERNVILQEMKESDSCLSTVLFDYLHASAYQGTPLAQTAEGTTANIKKLTHADISEYMGTHIKAPRMVLVAAGDVGHKELVDLAQQHFGNAPFKHKAGTMSVLSQSRFSGSQVTVRDDDLPLAHVAFAVEGPGWGSPDNLVLLLINSIIGRYDCTFGGSKNLYSKMAADFAEHDLCQSFQTFNICYSDTGLFGFYFVTDRFSILHSSDWGRYEWMRICTDLPEHDLERGKKVLRRNLVAQLDGTTPMCESIATQMLSYGRRIPLAEWDARISEINTQMVQDVCSKYVYDKCPAVAGVGPVEQLLDYNYNRTWTYLNRY</sequence>
<dbReference type="GO" id="GO:0005739">
    <property type="term" value="C:mitochondrion"/>
    <property type="evidence" value="ECO:0007669"/>
    <property type="project" value="UniProtKB-SubCell"/>
</dbReference>
<dbReference type="PANTHER" id="PTHR11851">
    <property type="entry name" value="METALLOPROTEASE"/>
    <property type="match status" value="1"/>
</dbReference>
<evidence type="ECO:0000256" key="1">
    <source>
        <dbReference type="ARBA" id="ARBA00004173"/>
    </source>
</evidence>
<dbReference type="InterPro" id="IPR007863">
    <property type="entry name" value="Peptidase_M16_C"/>
</dbReference>
<reference evidence="5" key="1">
    <citation type="journal article" date="2014" name="BMC Genomics">
        <title>RNA-seq and high-definition mass spectrometry reveal the complex and divergent venoms of two rear-fanged colubrid snakes.</title>
        <authorList>
            <person name="McGivern J.J."/>
            <person name="Wray K.P."/>
            <person name="Margres M.J."/>
            <person name="Couch M.E."/>
            <person name="Mackessy S.P."/>
            <person name="Rokyta D.R."/>
        </authorList>
    </citation>
    <scope>NUCLEOTIDE SEQUENCE</scope>
    <source>
        <tissue evidence="5">Venom gland</tissue>
    </source>
</reference>
<proteinExistence type="predicted"/>
<evidence type="ECO:0000259" key="4">
    <source>
        <dbReference type="Pfam" id="PF05193"/>
    </source>
</evidence>
<dbReference type="SUPFAM" id="SSF63411">
    <property type="entry name" value="LuxS/MPP-like metallohydrolase"/>
    <property type="match status" value="2"/>
</dbReference>
<protein>
    <submittedName>
        <fullName evidence="5">Cytochrome b-c1 complex subunit 1, mitochondrial</fullName>
    </submittedName>
</protein>
<dbReference type="FunFam" id="3.30.830.10:FF:000008">
    <property type="entry name" value="Mitochondrial-processing peptidase subunit beta"/>
    <property type="match status" value="1"/>
</dbReference>
<dbReference type="AlphaFoldDB" id="A0A0B8RUT5"/>
<dbReference type="InterPro" id="IPR011249">
    <property type="entry name" value="Metalloenz_LuxS/M16"/>
</dbReference>
<evidence type="ECO:0000256" key="2">
    <source>
        <dbReference type="ARBA" id="ARBA00023128"/>
    </source>
</evidence>
<dbReference type="PANTHER" id="PTHR11851:SF116">
    <property type="entry name" value="CYTOCHROME B-C1 COMPLEX SUBUNIT 1, MITOCHONDRIAL"/>
    <property type="match status" value="1"/>
</dbReference>
<name>A0A0B8RUT5_9SAUR</name>
<keyword evidence="2" id="KW-0496">Mitochondrion</keyword>
<dbReference type="Pfam" id="PF00675">
    <property type="entry name" value="Peptidase_M16"/>
    <property type="match status" value="1"/>
</dbReference>
<evidence type="ECO:0000259" key="3">
    <source>
        <dbReference type="Pfam" id="PF00675"/>
    </source>
</evidence>
<dbReference type="InterPro" id="IPR011765">
    <property type="entry name" value="Pept_M16_N"/>
</dbReference>
<evidence type="ECO:0000313" key="5">
    <source>
        <dbReference type="EMBL" id="JAG68251.1"/>
    </source>
</evidence>
<dbReference type="FunFam" id="3.30.830.10:FF:000001">
    <property type="entry name" value="Mitochondrial-processing peptidase subunit beta, mitochondrial"/>
    <property type="match status" value="1"/>
</dbReference>
<feature type="domain" description="Peptidase M16 C-terminal" evidence="4">
    <location>
        <begin position="212"/>
        <end position="396"/>
    </location>
</feature>
<organism evidence="5">
    <name type="scientific">Philothamnus irregularis</name>
    <name type="common">brown tree snake</name>
    <dbReference type="NCBI Taxonomy" id="1899461"/>
    <lineage>
        <taxon>Eukaryota</taxon>
        <taxon>Metazoa</taxon>
        <taxon>Chordata</taxon>
        <taxon>Craniata</taxon>
        <taxon>Vertebrata</taxon>
        <taxon>Euteleostomi</taxon>
        <taxon>Lepidosauria</taxon>
        <taxon>Squamata</taxon>
        <taxon>Bifurcata</taxon>
        <taxon>Unidentata</taxon>
        <taxon>Episquamata</taxon>
        <taxon>Toxicofera</taxon>
        <taxon>Serpentes</taxon>
        <taxon>Colubroidea</taxon>
        <taxon>Colubridae</taxon>
        <taxon>Colubrinae</taxon>
        <taxon>Philothamnus</taxon>
    </lineage>
</organism>
<dbReference type="Gene3D" id="3.30.830.10">
    <property type="entry name" value="Metalloenzyme, LuxS/M16 peptidase-like"/>
    <property type="match status" value="2"/>
</dbReference>
<dbReference type="GO" id="GO:0046872">
    <property type="term" value="F:metal ion binding"/>
    <property type="evidence" value="ECO:0007669"/>
    <property type="project" value="InterPro"/>
</dbReference>
<dbReference type="MEROPS" id="M16.973"/>
<dbReference type="EMBL" id="GBSH01000774">
    <property type="protein sequence ID" value="JAG68251.1"/>
    <property type="molecule type" value="Transcribed_RNA"/>
</dbReference>